<gene>
    <name evidence="1" type="ORF">BJ138DRAFT_881992</name>
</gene>
<accession>A0ACB8AG82</accession>
<keyword evidence="2" id="KW-1185">Reference proteome</keyword>
<dbReference type="EMBL" id="MU267668">
    <property type="protein sequence ID" value="KAH7911743.1"/>
    <property type="molecule type" value="Genomic_DNA"/>
</dbReference>
<protein>
    <submittedName>
        <fullName evidence="1">Uncharacterized protein</fullName>
    </submittedName>
</protein>
<sequence length="87" mass="9758">MMEIWVSIRPGAFIMARVTLHSFNWINRRIYQPNAHTIRLLDGSAEEIEPRVCSNTHDNDHASSSTDSTASDAVSSSLGKRRWSDGV</sequence>
<reference evidence="1" key="1">
    <citation type="journal article" date="2021" name="New Phytol.">
        <title>Evolutionary innovations through gain and loss of genes in the ectomycorrhizal Boletales.</title>
        <authorList>
            <person name="Wu G."/>
            <person name="Miyauchi S."/>
            <person name="Morin E."/>
            <person name="Kuo A."/>
            <person name="Drula E."/>
            <person name="Varga T."/>
            <person name="Kohler A."/>
            <person name="Feng B."/>
            <person name="Cao Y."/>
            <person name="Lipzen A."/>
            <person name="Daum C."/>
            <person name="Hundley H."/>
            <person name="Pangilinan J."/>
            <person name="Johnson J."/>
            <person name="Barry K."/>
            <person name="LaButti K."/>
            <person name="Ng V."/>
            <person name="Ahrendt S."/>
            <person name="Min B."/>
            <person name="Choi I.G."/>
            <person name="Park H."/>
            <person name="Plett J.M."/>
            <person name="Magnuson J."/>
            <person name="Spatafora J.W."/>
            <person name="Nagy L.G."/>
            <person name="Henrissat B."/>
            <person name="Grigoriev I.V."/>
            <person name="Yang Z.L."/>
            <person name="Xu J."/>
            <person name="Martin F.M."/>
        </authorList>
    </citation>
    <scope>NUCLEOTIDE SEQUENCE</scope>
    <source>
        <strain evidence="1">ATCC 28755</strain>
    </source>
</reference>
<organism evidence="1 2">
    <name type="scientific">Hygrophoropsis aurantiaca</name>
    <dbReference type="NCBI Taxonomy" id="72124"/>
    <lineage>
        <taxon>Eukaryota</taxon>
        <taxon>Fungi</taxon>
        <taxon>Dikarya</taxon>
        <taxon>Basidiomycota</taxon>
        <taxon>Agaricomycotina</taxon>
        <taxon>Agaricomycetes</taxon>
        <taxon>Agaricomycetidae</taxon>
        <taxon>Boletales</taxon>
        <taxon>Coniophorineae</taxon>
        <taxon>Hygrophoropsidaceae</taxon>
        <taxon>Hygrophoropsis</taxon>
    </lineage>
</organism>
<evidence type="ECO:0000313" key="1">
    <source>
        <dbReference type="EMBL" id="KAH7911743.1"/>
    </source>
</evidence>
<proteinExistence type="predicted"/>
<name>A0ACB8AG82_9AGAM</name>
<dbReference type="Proteomes" id="UP000790377">
    <property type="component" value="Unassembled WGS sequence"/>
</dbReference>
<evidence type="ECO:0000313" key="2">
    <source>
        <dbReference type="Proteomes" id="UP000790377"/>
    </source>
</evidence>
<comment type="caution">
    <text evidence="1">The sequence shown here is derived from an EMBL/GenBank/DDBJ whole genome shotgun (WGS) entry which is preliminary data.</text>
</comment>